<feature type="transmembrane region" description="Helical" evidence="1">
    <location>
        <begin position="55"/>
        <end position="75"/>
    </location>
</feature>
<dbReference type="Proteomes" id="UP000278252">
    <property type="component" value="Unassembled WGS sequence"/>
</dbReference>
<proteinExistence type="predicted"/>
<gene>
    <name evidence="2" type="ORF">EFE41_09320</name>
    <name evidence="3" type="ORF">SAMN06264941_1463</name>
</gene>
<keyword evidence="1" id="KW-0472">Membrane</keyword>
<sequence>MVGSEIILVLVAIIVALMIYKVLKTVKGLIVNTILGLAIIVGANIVFGLGIAYSAVVILTCAIGGPIGALLVILLNHLGIFF</sequence>
<evidence type="ECO:0000256" key="1">
    <source>
        <dbReference type="SAM" id="Phobius"/>
    </source>
</evidence>
<reference evidence="4" key="2">
    <citation type="submission" date="2017-04" db="EMBL/GenBank/DDBJ databases">
        <authorList>
            <person name="Varghese N."/>
            <person name="Submissions S."/>
        </authorList>
    </citation>
    <scope>NUCLEOTIDE SEQUENCE [LARGE SCALE GENOMIC DNA]</scope>
    <source>
        <strain evidence="4">FDF-1</strain>
    </source>
</reference>
<keyword evidence="1" id="KW-0812">Transmembrane</keyword>
<evidence type="ECO:0000313" key="2">
    <source>
        <dbReference type="EMBL" id="RNI09502.1"/>
    </source>
</evidence>
<evidence type="ECO:0000313" key="5">
    <source>
        <dbReference type="Proteomes" id="UP000278252"/>
    </source>
</evidence>
<dbReference type="OrthoDB" id="121851at2157"/>
<accession>A0A1X7NRM8</accession>
<evidence type="ECO:0000313" key="4">
    <source>
        <dbReference type="Proteomes" id="UP000193969"/>
    </source>
</evidence>
<dbReference type="RefSeq" id="WP_072361505.1">
    <property type="nucleotide sequence ID" value="NZ_FXBN01000002.1"/>
</dbReference>
<name>A0A1X7NRM8_9EURY</name>
<dbReference type="Proteomes" id="UP000193969">
    <property type="component" value="Unassembled WGS sequence"/>
</dbReference>
<evidence type="ECO:0000313" key="3">
    <source>
        <dbReference type="EMBL" id="SMH39963.1"/>
    </source>
</evidence>
<organism evidence="3 4">
    <name type="scientific">Methanohalophilus portucalensis FDF-1</name>
    <dbReference type="NCBI Taxonomy" id="523843"/>
    <lineage>
        <taxon>Archaea</taxon>
        <taxon>Methanobacteriati</taxon>
        <taxon>Methanobacteriota</taxon>
        <taxon>Stenosarchaea group</taxon>
        <taxon>Methanomicrobia</taxon>
        <taxon>Methanosarcinales</taxon>
        <taxon>Methanosarcinaceae</taxon>
        <taxon>Methanohalophilus</taxon>
    </lineage>
</organism>
<reference evidence="2 5" key="3">
    <citation type="submission" date="2018-10" db="EMBL/GenBank/DDBJ databases">
        <title>Cultivation of a novel Methanohalophilus strain from Kebrit Deep of the Red Sea and a genomic comparison of members of the genus Methanohalophilus.</title>
        <authorList>
            <person name="Guan Y."/>
            <person name="Ngugi D.K."/>
            <person name="Stingl U."/>
        </authorList>
    </citation>
    <scope>NUCLEOTIDE SEQUENCE [LARGE SCALE GENOMIC DNA]</scope>
    <source>
        <strain evidence="2 5">DSM 7471</strain>
    </source>
</reference>
<reference evidence="3" key="1">
    <citation type="submission" date="2017-04" db="EMBL/GenBank/DDBJ databases">
        <authorList>
            <person name="Afonso C.L."/>
            <person name="Miller P.J."/>
            <person name="Scott M.A."/>
            <person name="Spackman E."/>
            <person name="Goraichik I."/>
            <person name="Dimitrov K.M."/>
            <person name="Suarez D.L."/>
            <person name="Swayne D.E."/>
        </authorList>
    </citation>
    <scope>NUCLEOTIDE SEQUENCE [LARGE SCALE GENOMIC DNA]</scope>
    <source>
        <strain evidence="3">FDF-1</strain>
    </source>
</reference>
<feature type="transmembrane region" description="Helical" evidence="1">
    <location>
        <begin position="30"/>
        <end position="49"/>
    </location>
</feature>
<dbReference type="Pfam" id="PF07441">
    <property type="entry name" value="BofA"/>
    <property type="match status" value="1"/>
</dbReference>
<dbReference type="InterPro" id="IPR010001">
    <property type="entry name" value="BofA"/>
</dbReference>
<protein>
    <submittedName>
        <fullName evidence="3">SigmaK-factor processing regulatory protein BofA</fullName>
    </submittedName>
    <submittedName>
        <fullName evidence="2">Transcriptional regulator</fullName>
    </submittedName>
</protein>
<dbReference type="EMBL" id="RJJH01000014">
    <property type="protein sequence ID" value="RNI09502.1"/>
    <property type="molecule type" value="Genomic_DNA"/>
</dbReference>
<keyword evidence="1" id="KW-1133">Transmembrane helix</keyword>
<keyword evidence="4" id="KW-1185">Reference proteome</keyword>
<dbReference type="AlphaFoldDB" id="A0A1X7NRM8"/>
<dbReference type="EMBL" id="FXBN01000002">
    <property type="protein sequence ID" value="SMH39963.1"/>
    <property type="molecule type" value="Genomic_DNA"/>
</dbReference>
<feature type="transmembrane region" description="Helical" evidence="1">
    <location>
        <begin position="6"/>
        <end position="23"/>
    </location>
</feature>